<comment type="caution">
    <text evidence="12">The sequence shown here is derived from an EMBL/GenBank/DDBJ whole genome shotgun (WGS) entry which is preliminary data.</text>
</comment>
<feature type="signal peptide" evidence="9">
    <location>
        <begin position="1"/>
        <end position="35"/>
    </location>
</feature>
<dbReference type="Proteomes" id="UP000443353">
    <property type="component" value="Unassembled WGS sequence"/>
</dbReference>
<evidence type="ECO:0000259" key="11">
    <source>
        <dbReference type="Pfam" id="PF13229"/>
    </source>
</evidence>
<keyword evidence="13" id="KW-1185">Reference proteome</keyword>
<dbReference type="PANTHER" id="PTHR40088:SF1">
    <property type="entry name" value="PECTATE LYASE PEL9"/>
    <property type="match status" value="1"/>
</dbReference>
<evidence type="ECO:0000256" key="1">
    <source>
        <dbReference type="ARBA" id="ARBA00001913"/>
    </source>
</evidence>
<feature type="domain" description="Right handed beta helix" evidence="11">
    <location>
        <begin position="185"/>
        <end position="317"/>
    </location>
</feature>
<dbReference type="Pfam" id="PF13229">
    <property type="entry name" value="Beta_helix"/>
    <property type="match status" value="1"/>
</dbReference>
<evidence type="ECO:0000256" key="4">
    <source>
        <dbReference type="ARBA" id="ARBA00022723"/>
    </source>
</evidence>
<proteinExistence type="inferred from homology"/>
<dbReference type="GO" id="GO:0046872">
    <property type="term" value="F:metal ion binding"/>
    <property type="evidence" value="ECO:0007669"/>
    <property type="project" value="UniProtKB-KW"/>
</dbReference>
<evidence type="ECO:0000256" key="2">
    <source>
        <dbReference type="ARBA" id="ARBA00004613"/>
    </source>
</evidence>
<dbReference type="Gene3D" id="2.160.20.10">
    <property type="entry name" value="Single-stranded right-handed beta-helix, Pectin lyase-like"/>
    <property type="match status" value="1"/>
</dbReference>
<keyword evidence="7" id="KW-0456">Lyase</keyword>
<evidence type="ECO:0000256" key="6">
    <source>
        <dbReference type="ARBA" id="ARBA00022837"/>
    </source>
</evidence>
<keyword evidence="5 9" id="KW-0732">Signal</keyword>
<accession>A0A7X3FUY8</accession>
<feature type="chain" id="PRO_5030591534" evidence="9">
    <location>
        <begin position="36"/>
        <end position="377"/>
    </location>
</feature>
<dbReference type="Pfam" id="PF07602">
    <property type="entry name" value="DUF1565"/>
    <property type="match status" value="1"/>
</dbReference>
<dbReference type="SUPFAM" id="SSF51126">
    <property type="entry name" value="Pectin lyase-like"/>
    <property type="match status" value="1"/>
</dbReference>
<dbReference type="InterPro" id="IPR006626">
    <property type="entry name" value="PbH1"/>
</dbReference>
<evidence type="ECO:0000256" key="7">
    <source>
        <dbReference type="ARBA" id="ARBA00023239"/>
    </source>
</evidence>
<keyword evidence="4" id="KW-0479">Metal-binding</keyword>
<comment type="similarity">
    <text evidence="8">Belongs to the polysaccharide lyase 9 family.</text>
</comment>
<reference evidence="12 13" key="1">
    <citation type="submission" date="2019-12" db="EMBL/GenBank/DDBJ databases">
        <authorList>
            <person name="Li C."/>
            <person name="Zhao J."/>
        </authorList>
    </citation>
    <scope>NUCLEOTIDE SEQUENCE [LARGE SCALE GENOMIC DNA]</scope>
    <source>
        <strain evidence="12 13">NEAU-DD11</strain>
    </source>
</reference>
<evidence type="ECO:0000313" key="12">
    <source>
        <dbReference type="EMBL" id="MVW58478.1"/>
    </source>
</evidence>
<dbReference type="EMBL" id="WSES01000001">
    <property type="protein sequence ID" value="MVW58478.1"/>
    <property type="molecule type" value="Genomic_DNA"/>
</dbReference>
<evidence type="ECO:0000256" key="3">
    <source>
        <dbReference type="ARBA" id="ARBA00022525"/>
    </source>
</evidence>
<dbReference type="InterPro" id="IPR052052">
    <property type="entry name" value="Polysaccharide_Lyase_9"/>
</dbReference>
<dbReference type="InterPro" id="IPR011050">
    <property type="entry name" value="Pectin_lyase_fold/virulence"/>
</dbReference>
<keyword evidence="3" id="KW-0964">Secreted</keyword>
<comment type="cofactor">
    <cofactor evidence="1">
        <name>Ca(2+)</name>
        <dbReference type="ChEBI" id="CHEBI:29108"/>
    </cofactor>
</comment>
<dbReference type="InterPro" id="IPR039448">
    <property type="entry name" value="Beta_helix"/>
</dbReference>
<protein>
    <submittedName>
        <fullName evidence="12">DUF1565 domain-containing protein</fullName>
    </submittedName>
</protein>
<dbReference type="AlphaFoldDB" id="A0A7X3FUY8"/>
<dbReference type="SMART" id="SM00710">
    <property type="entry name" value="PbH1"/>
    <property type="match status" value="6"/>
</dbReference>
<dbReference type="NCBIfam" id="NF041518">
    <property type="entry name" value="choice_anch_Q"/>
    <property type="match status" value="1"/>
</dbReference>
<evidence type="ECO:0000256" key="9">
    <source>
        <dbReference type="SAM" id="SignalP"/>
    </source>
</evidence>
<organism evidence="12 13">
    <name type="scientific">Massilia cellulosiltytica</name>
    <dbReference type="NCBI Taxonomy" id="2683234"/>
    <lineage>
        <taxon>Bacteria</taxon>
        <taxon>Pseudomonadati</taxon>
        <taxon>Pseudomonadota</taxon>
        <taxon>Betaproteobacteria</taxon>
        <taxon>Burkholderiales</taxon>
        <taxon>Oxalobacteraceae</taxon>
        <taxon>Telluria group</taxon>
        <taxon>Massilia</taxon>
    </lineage>
</organism>
<keyword evidence="6" id="KW-0106">Calcium</keyword>
<gene>
    <name evidence="12" type="ORF">GPY61_00880</name>
</gene>
<dbReference type="InterPro" id="IPR011459">
    <property type="entry name" value="DUF1565"/>
</dbReference>
<evidence type="ECO:0000256" key="5">
    <source>
        <dbReference type="ARBA" id="ARBA00022729"/>
    </source>
</evidence>
<dbReference type="PANTHER" id="PTHR40088">
    <property type="entry name" value="PECTATE LYASE (EUROFUNG)"/>
    <property type="match status" value="1"/>
</dbReference>
<dbReference type="GO" id="GO:0005576">
    <property type="term" value="C:extracellular region"/>
    <property type="evidence" value="ECO:0007669"/>
    <property type="project" value="UniProtKB-SubCell"/>
</dbReference>
<sequence length="377" mass="38320">MKKTAVFASNIRANVLLSCGAVVLLAAAPMASAVAKDLYVSTTGSDSNPGTQTAPVKSIARADALASAGTVIHVAAGTYRVSAPALDNAGIKTSKSGTATARIKFVSDVKWGAKIIVSGTGITWDSRGSYVDIDGFDISGSGRHGILAAGANLTMTNNFIHDLTISGGCNGSGGAAIDTYGPVGGVVIDRNVVRNIGASMIGKCNTVQGIYIANANNVVTNNLVSGVAMAGIQQWHGATASTIVNNTVFHSKDGILLGQGDAGTTTGSANNYVANNVVYDNTTYGIVELGKMAGNNRYVNNLVAKSGTAMRVAGSVSGTISSDPLFVAYQANGTGNYRLSSSSPAIDRGTSTSAPRVDLMLVARPRGAAIDIGAYEF</sequence>
<dbReference type="InterPro" id="IPR059226">
    <property type="entry name" value="Choice_anch_Q_dom"/>
</dbReference>
<dbReference type="GO" id="GO:0016837">
    <property type="term" value="F:carbon-oxygen lyase activity, acting on polysaccharides"/>
    <property type="evidence" value="ECO:0007669"/>
    <property type="project" value="TreeGrafter"/>
</dbReference>
<name>A0A7X3FUY8_9BURK</name>
<dbReference type="RefSeq" id="WP_082577568.1">
    <property type="nucleotide sequence ID" value="NZ_WSES01000001.1"/>
</dbReference>
<evidence type="ECO:0000313" key="13">
    <source>
        <dbReference type="Proteomes" id="UP000443353"/>
    </source>
</evidence>
<comment type="subcellular location">
    <subcellularLocation>
        <location evidence="2">Secreted</location>
    </subcellularLocation>
</comment>
<evidence type="ECO:0000259" key="10">
    <source>
        <dbReference type="Pfam" id="PF07602"/>
    </source>
</evidence>
<dbReference type="InterPro" id="IPR012334">
    <property type="entry name" value="Pectin_lyas_fold"/>
</dbReference>
<feature type="domain" description="DUF1565" evidence="10">
    <location>
        <begin position="43"/>
        <end position="82"/>
    </location>
</feature>
<evidence type="ECO:0000256" key="8">
    <source>
        <dbReference type="ARBA" id="ARBA00038263"/>
    </source>
</evidence>